<accession>A0A0L6JQM4</accession>
<dbReference type="AlphaFoldDB" id="A0A0L6JQM4"/>
<dbReference type="RefSeq" id="WP_050753550.1">
    <property type="nucleotide sequence ID" value="NZ_JQKC01000008.1"/>
</dbReference>
<dbReference type="GO" id="GO:0005524">
    <property type="term" value="F:ATP binding"/>
    <property type="evidence" value="ECO:0007669"/>
    <property type="project" value="InterPro"/>
</dbReference>
<dbReference type="SUPFAM" id="SSF53623">
    <property type="entry name" value="MurD-like peptide ligases, catalytic domain"/>
    <property type="match status" value="1"/>
</dbReference>
<dbReference type="OrthoDB" id="1706403at2"/>
<proteinExistence type="predicted"/>
<dbReference type="Pfam" id="PF08245">
    <property type="entry name" value="Mur_ligase_M"/>
    <property type="match status" value="1"/>
</dbReference>
<dbReference type="Gene3D" id="3.40.1190.10">
    <property type="entry name" value="Mur-like, catalytic domain"/>
    <property type="match status" value="1"/>
</dbReference>
<evidence type="ECO:0000259" key="1">
    <source>
        <dbReference type="Pfam" id="PF08245"/>
    </source>
</evidence>
<dbReference type="GO" id="GO:0016881">
    <property type="term" value="F:acid-amino acid ligase activity"/>
    <property type="evidence" value="ECO:0007669"/>
    <property type="project" value="InterPro"/>
</dbReference>
<dbReference type="InterPro" id="IPR013221">
    <property type="entry name" value="Mur_ligase_cen"/>
</dbReference>
<feature type="domain" description="Mur ligase central" evidence="1">
    <location>
        <begin position="14"/>
        <end position="159"/>
    </location>
</feature>
<dbReference type="STRING" id="398512.Bccel_3412"/>
<evidence type="ECO:0000313" key="3">
    <source>
        <dbReference type="Proteomes" id="UP000036923"/>
    </source>
</evidence>
<dbReference type="Proteomes" id="UP000036923">
    <property type="component" value="Unassembled WGS sequence"/>
</dbReference>
<name>A0A0L6JQM4_9FIRM</name>
<dbReference type="InterPro" id="IPR036565">
    <property type="entry name" value="Mur-like_cat_sf"/>
</dbReference>
<keyword evidence="3" id="KW-1185">Reference proteome</keyword>
<organism evidence="2 3">
    <name type="scientific">Pseudobacteroides cellulosolvens ATCC 35603 = DSM 2933</name>
    <dbReference type="NCBI Taxonomy" id="398512"/>
    <lineage>
        <taxon>Bacteria</taxon>
        <taxon>Bacillati</taxon>
        <taxon>Bacillota</taxon>
        <taxon>Clostridia</taxon>
        <taxon>Eubacteriales</taxon>
        <taxon>Oscillospiraceae</taxon>
        <taxon>Pseudobacteroides</taxon>
    </lineage>
</organism>
<keyword evidence="2" id="KW-0436">Ligase</keyword>
<gene>
    <name evidence="2" type="ORF">Bccel_3412</name>
</gene>
<dbReference type="EMBL" id="LGTC01000001">
    <property type="protein sequence ID" value="KNY28141.1"/>
    <property type="molecule type" value="Genomic_DNA"/>
</dbReference>
<dbReference type="eggNOG" id="ENOG50341RI">
    <property type="taxonomic scope" value="Bacteria"/>
</dbReference>
<reference evidence="3" key="1">
    <citation type="submission" date="2015-07" db="EMBL/GenBank/DDBJ databases">
        <title>Near-Complete Genome Sequence of the Cellulolytic Bacterium Bacteroides (Pseudobacteroides) cellulosolvens ATCC 35603.</title>
        <authorList>
            <person name="Dassa B."/>
            <person name="Utturkar S.M."/>
            <person name="Klingeman D.M."/>
            <person name="Hurt R.A."/>
            <person name="Keller M."/>
            <person name="Xu J."/>
            <person name="Reddy Y.H.K."/>
            <person name="Borovok I."/>
            <person name="Grinberg I.R."/>
            <person name="Lamed R."/>
            <person name="Zhivin O."/>
            <person name="Bayer E.A."/>
            <person name="Brown S.D."/>
        </authorList>
    </citation>
    <scope>NUCLEOTIDE SEQUENCE [LARGE SCALE GENOMIC DNA]</scope>
    <source>
        <strain evidence="3">DSM 2933</strain>
    </source>
</reference>
<evidence type="ECO:0000313" key="2">
    <source>
        <dbReference type="EMBL" id="KNY28141.1"/>
    </source>
</evidence>
<sequence length="234" mass="26012">MIIAGIIESGNDCTTLNLISKIFNDSDKKISIITSGSLTGLDYRKVPEYTKELKKNGVDILMIGVKLDDLMHDVFLGFNFDVIIFLNQADEIVEDDTGNVNKKELIEKLFLLTDDKGTVILNADDYERISLLQGKRYSVLTYGFNSKASVTASSIGEGIYRENFICCLQRTLLTKYGSIIEPQEFEIKVSSGSINPYYVMAAAAFAIYSGAILTSYSKDNMPYHAAIKHHSSID</sequence>
<protein>
    <submittedName>
        <fullName evidence="2">Mur ligase middle domain protein</fullName>
    </submittedName>
</protein>
<comment type="caution">
    <text evidence="2">The sequence shown here is derived from an EMBL/GenBank/DDBJ whole genome shotgun (WGS) entry which is preliminary data.</text>
</comment>